<dbReference type="Gene3D" id="3.50.50.60">
    <property type="entry name" value="FAD/NAD(P)-binding domain"/>
    <property type="match status" value="1"/>
</dbReference>
<dbReference type="Proteomes" id="UP000764110">
    <property type="component" value="Unassembled WGS sequence"/>
</dbReference>
<keyword evidence="3" id="KW-0274">FAD</keyword>
<dbReference type="EMBL" id="JACEFI010000028">
    <property type="protein sequence ID" value="KAH0592634.1"/>
    <property type="molecule type" value="Genomic_DNA"/>
</dbReference>
<dbReference type="Pfam" id="PF01494">
    <property type="entry name" value="FAD_binding_3"/>
    <property type="match status" value="1"/>
</dbReference>
<dbReference type="Pfam" id="PF13450">
    <property type="entry name" value="NAD_binding_8"/>
    <property type="match status" value="1"/>
</dbReference>
<evidence type="ECO:0000256" key="4">
    <source>
        <dbReference type="ARBA" id="ARBA00023002"/>
    </source>
</evidence>
<evidence type="ECO:0000256" key="5">
    <source>
        <dbReference type="ARBA" id="ARBA00023033"/>
    </source>
</evidence>
<organism evidence="7 8">
    <name type="scientific">Metarhizium humberi</name>
    <dbReference type="NCBI Taxonomy" id="2596975"/>
    <lineage>
        <taxon>Eukaryota</taxon>
        <taxon>Fungi</taxon>
        <taxon>Dikarya</taxon>
        <taxon>Ascomycota</taxon>
        <taxon>Pezizomycotina</taxon>
        <taxon>Sordariomycetes</taxon>
        <taxon>Hypocreomycetidae</taxon>
        <taxon>Hypocreales</taxon>
        <taxon>Clavicipitaceae</taxon>
        <taxon>Metarhizium</taxon>
    </lineage>
</organism>
<dbReference type="PRINTS" id="PR00420">
    <property type="entry name" value="RNGMNOXGNASE"/>
</dbReference>
<dbReference type="GO" id="GO:0071949">
    <property type="term" value="F:FAD binding"/>
    <property type="evidence" value="ECO:0007669"/>
    <property type="project" value="InterPro"/>
</dbReference>
<dbReference type="PANTHER" id="PTHR13789">
    <property type="entry name" value="MONOOXYGENASE"/>
    <property type="match status" value="1"/>
</dbReference>
<dbReference type="GO" id="GO:0004497">
    <property type="term" value="F:monooxygenase activity"/>
    <property type="evidence" value="ECO:0007669"/>
    <property type="project" value="UniProtKB-KW"/>
</dbReference>
<dbReference type="InterPro" id="IPR036188">
    <property type="entry name" value="FAD/NAD-bd_sf"/>
</dbReference>
<evidence type="ECO:0000259" key="6">
    <source>
        <dbReference type="Pfam" id="PF01494"/>
    </source>
</evidence>
<keyword evidence="4" id="KW-0560">Oxidoreductase</keyword>
<keyword evidence="5" id="KW-0503">Monooxygenase</keyword>
<dbReference type="InterPro" id="IPR050493">
    <property type="entry name" value="FAD-dep_Monooxygenase_BioMet"/>
</dbReference>
<evidence type="ECO:0000256" key="3">
    <source>
        <dbReference type="ARBA" id="ARBA00022827"/>
    </source>
</evidence>
<feature type="domain" description="FAD-binding" evidence="6">
    <location>
        <begin position="298"/>
        <end position="362"/>
    </location>
</feature>
<comment type="similarity">
    <text evidence="1">Belongs to the paxM FAD-dependent monooxygenase family.</text>
</comment>
<sequence length="452" mass="49827">MFVEWFIQGESTSIGIGSPVSQQPAKQHTCGRPHCWRLYGFAQAPATMLNVIIVGAGIAGLSAAISLRRAGHCVHLYEKSSMNDEIGAAIHVPPNASRFLTAWGLDPVQWHWVEARHADLVDPFTLQPIAALYKDKSADSVGGLPLWLSHRVDLHNALKWMATRSDGPGAPATIHLDSLVMALNPWKPSITLATGREICGDLVIAADGVHSIAPEAILGRKVVPVDPVNANYCYRFLIPVETLEADPETKFFTEGHWHATVDIHHVIDTFSDFDDRLLKVISKATDVKRWPLLYRHPLPTWSKGRLTLAGDSAHPMLPHQGQGGAQGLEDGLALGIILCGAETPAEIERRLEVYYTTRHRRTSVIQILSNVGADQADLVRDQLRQYMSDDEIPRDYSEARSHNFGFDVVRTTLTAMKDYDPSFRLPDDFFDGPVIGVPGRCKDFVNGGFPSA</sequence>
<evidence type="ECO:0000313" key="7">
    <source>
        <dbReference type="EMBL" id="KAH0592634.1"/>
    </source>
</evidence>
<evidence type="ECO:0000313" key="8">
    <source>
        <dbReference type="Proteomes" id="UP000764110"/>
    </source>
</evidence>
<dbReference type="InterPro" id="IPR002938">
    <property type="entry name" value="FAD-bd"/>
</dbReference>
<keyword evidence="2" id="KW-0285">Flavoprotein</keyword>
<protein>
    <recommendedName>
        <fullName evidence="6">FAD-binding domain-containing protein</fullName>
    </recommendedName>
</protein>
<evidence type="ECO:0000256" key="2">
    <source>
        <dbReference type="ARBA" id="ARBA00022630"/>
    </source>
</evidence>
<name>A0A9P8S333_9HYPO</name>
<dbReference type="PANTHER" id="PTHR13789:SF215">
    <property type="entry name" value="FAD-BINDING DOMAIN-CONTAINING PROTEIN-RELATED"/>
    <property type="match status" value="1"/>
</dbReference>
<dbReference type="SUPFAM" id="SSF51905">
    <property type="entry name" value="FAD/NAD(P)-binding domain"/>
    <property type="match status" value="1"/>
</dbReference>
<proteinExistence type="inferred from homology"/>
<evidence type="ECO:0000256" key="1">
    <source>
        <dbReference type="ARBA" id="ARBA00007992"/>
    </source>
</evidence>
<reference evidence="7 8" key="1">
    <citation type="submission" date="2020-07" db="EMBL/GenBank/DDBJ databases">
        <title>Metarhizium humberi genome.</title>
        <authorList>
            <person name="Lysoe E."/>
        </authorList>
    </citation>
    <scope>NUCLEOTIDE SEQUENCE [LARGE SCALE GENOMIC DNA]</scope>
    <source>
        <strain evidence="7 8">ESALQ1638</strain>
    </source>
</reference>
<dbReference type="AlphaFoldDB" id="A0A9P8S333"/>
<accession>A0A9P8S333</accession>
<gene>
    <name evidence="7" type="ORF">MHUMG1_09625</name>
</gene>
<comment type="caution">
    <text evidence="7">The sequence shown here is derived from an EMBL/GenBank/DDBJ whole genome shotgun (WGS) entry which is preliminary data.</text>
</comment>
<keyword evidence="8" id="KW-1185">Reference proteome</keyword>